<evidence type="ECO:0000313" key="1">
    <source>
        <dbReference type="EMBL" id="AWV20072.1"/>
    </source>
</evidence>
<dbReference type="EMBL" id="CP025185">
    <property type="protein sequence ID" value="AWV20072.1"/>
    <property type="molecule type" value="Genomic_DNA"/>
</dbReference>
<geneLocation type="plasmid" evidence="1">
    <name>p4-AD2</name>
</geneLocation>
<name>A0A4Y1MPZ2_9PROT</name>
<organism evidence="1">
    <name type="scientific">Roseomonas mucosa</name>
    <dbReference type="NCBI Taxonomy" id="207340"/>
    <lineage>
        <taxon>Bacteria</taxon>
        <taxon>Pseudomonadati</taxon>
        <taxon>Pseudomonadota</taxon>
        <taxon>Alphaproteobacteria</taxon>
        <taxon>Acetobacterales</taxon>
        <taxon>Roseomonadaceae</taxon>
        <taxon>Roseomonas</taxon>
    </lineage>
</organism>
<reference evidence="1" key="1">
    <citation type="submission" date="2017-12" db="EMBL/GenBank/DDBJ databases">
        <authorList>
            <person name="Martens C."/>
            <person name="Dahlstrom E."/>
            <person name="Barbian K."/>
            <person name="Sykora L."/>
            <person name="Ricklefs S."/>
            <person name="Bruno D."/>
            <person name="Anzick I."/>
            <person name="Myles I."/>
            <person name="Datta S.K."/>
        </authorList>
    </citation>
    <scope>NUCLEOTIDE SEQUENCE</scope>
    <source>
        <strain evidence="1">AD2</strain>
        <plasmid evidence="1">p4-AD2</plasmid>
    </source>
</reference>
<sequence length="109" mass="12019">MEPRDQAPAHFPELEPAFHRQQHLAAVGRPDIVARLEVRRAIGSRPHQRQRCVLQRVEIAAVGDAVSVAVAHRSSGLGVWQGLPAAESDAIMPWPGRVIRATRNIDPLE</sequence>
<gene>
    <name evidence="1" type="ORF">RADP37_05445</name>
</gene>
<accession>A0A4Y1MPZ2</accession>
<proteinExistence type="predicted"/>
<dbReference type="AlphaFoldDB" id="A0A4Y1MPZ2"/>
<keyword evidence="1" id="KW-0614">Plasmid</keyword>
<protein>
    <submittedName>
        <fullName evidence="1">Uncharacterized protein</fullName>
    </submittedName>
</protein>